<dbReference type="AlphaFoldDB" id="A0A840CHE8"/>
<evidence type="ECO:0000256" key="1">
    <source>
        <dbReference type="SAM" id="SignalP"/>
    </source>
</evidence>
<dbReference type="Gene3D" id="1.20.120.1490">
    <property type="match status" value="1"/>
</dbReference>
<gene>
    <name evidence="2" type="ORF">GGR17_002488</name>
</gene>
<evidence type="ECO:0000313" key="2">
    <source>
        <dbReference type="EMBL" id="MBB4022669.1"/>
    </source>
</evidence>
<dbReference type="RefSeq" id="WP_054539836.1">
    <property type="nucleotide sequence ID" value="NZ_JACIEQ010000003.1"/>
</dbReference>
<evidence type="ECO:0000313" key="3">
    <source>
        <dbReference type="Proteomes" id="UP000585681"/>
    </source>
</evidence>
<accession>A0A840CHE8</accession>
<protein>
    <submittedName>
        <fullName evidence="2">Spy/CpxP family protein refolding chaperone</fullName>
    </submittedName>
</protein>
<name>A0A840CHE8_9RHOB</name>
<reference evidence="2" key="1">
    <citation type="submission" date="2020-08" db="EMBL/GenBank/DDBJ databases">
        <title>Genomic Encyclopedia of Type Strains, Phase IV (KMG-IV): sequencing the most valuable type-strain genomes for metagenomic binning, comparative biology and taxonomic classification.</title>
        <authorList>
            <person name="Goeker M."/>
        </authorList>
    </citation>
    <scope>NUCLEOTIDE SEQUENCE [LARGE SCALE GENOMIC DNA]</scope>
    <source>
        <strain evidence="2">DSM 105040</strain>
    </source>
</reference>
<dbReference type="EMBL" id="JACIEQ010000003">
    <property type="protein sequence ID" value="MBB4022669.1"/>
    <property type="molecule type" value="Genomic_DNA"/>
</dbReference>
<keyword evidence="1" id="KW-0732">Signal</keyword>
<feature type="chain" id="PRO_5032384674" evidence="1">
    <location>
        <begin position="21"/>
        <end position="138"/>
    </location>
</feature>
<proteinExistence type="predicted"/>
<feature type="signal peptide" evidence="1">
    <location>
        <begin position="1"/>
        <end position="20"/>
    </location>
</feature>
<keyword evidence="3" id="KW-1185">Reference proteome</keyword>
<sequence>MKKLLLSAAVVLACATAVGAQQNRRSELSLPIVAFTPLVAKNADALGLNDAQRADVKAWLGTMPAQRKALEAQATEARAKLRAAIISGAPVEERQALAEEVGANETRLVMMRSNCTDHWRSVLTADQFETLLNLAKAQ</sequence>
<organism evidence="2 3">
    <name type="scientific">Actibacterium naphthalenivorans</name>
    <dbReference type="NCBI Taxonomy" id="1614693"/>
    <lineage>
        <taxon>Bacteria</taxon>
        <taxon>Pseudomonadati</taxon>
        <taxon>Pseudomonadota</taxon>
        <taxon>Alphaproteobacteria</taxon>
        <taxon>Rhodobacterales</taxon>
        <taxon>Roseobacteraceae</taxon>
        <taxon>Actibacterium</taxon>
    </lineage>
</organism>
<dbReference type="Proteomes" id="UP000585681">
    <property type="component" value="Unassembled WGS sequence"/>
</dbReference>
<comment type="caution">
    <text evidence="2">The sequence shown here is derived from an EMBL/GenBank/DDBJ whole genome shotgun (WGS) entry which is preliminary data.</text>
</comment>